<gene>
    <name evidence="2" type="ORF">CEXT_509731</name>
</gene>
<feature type="region of interest" description="Disordered" evidence="1">
    <location>
        <begin position="52"/>
        <end position="143"/>
    </location>
</feature>
<evidence type="ECO:0000256" key="1">
    <source>
        <dbReference type="SAM" id="MobiDB-lite"/>
    </source>
</evidence>
<sequence length="143" mass="16145">MHEGKPEEIIVADCLSEMIHQMVLSLDISLSRSSLLRSIAMAVYTHPAAKQIGADYQVSTAQNENSHRKKKEEKKQMNDRSVRSTKRDARKPSTTSLPEKQIRTDDFFLSQLRGYPRGSKKRLDSRRTSSYRGSSPTSLGAGY</sequence>
<dbReference type="Proteomes" id="UP001054945">
    <property type="component" value="Unassembled WGS sequence"/>
</dbReference>
<evidence type="ECO:0000313" key="2">
    <source>
        <dbReference type="EMBL" id="GIX82790.1"/>
    </source>
</evidence>
<comment type="caution">
    <text evidence="2">The sequence shown here is derived from an EMBL/GenBank/DDBJ whole genome shotgun (WGS) entry which is preliminary data.</text>
</comment>
<organism evidence="2 3">
    <name type="scientific">Caerostris extrusa</name>
    <name type="common">Bark spider</name>
    <name type="synonym">Caerostris bankana</name>
    <dbReference type="NCBI Taxonomy" id="172846"/>
    <lineage>
        <taxon>Eukaryota</taxon>
        <taxon>Metazoa</taxon>
        <taxon>Ecdysozoa</taxon>
        <taxon>Arthropoda</taxon>
        <taxon>Chelicerata</taxon>
        <taxon>Arachnida</taxon>
        <taxon>Araneae</taxon>
        <taxon>Araneomorphae</taxon>
        <taxon>Entelegynae</taxon>
        <taxon>Araneoidea</taxon>
        <taxon>Araneidae</taxon>
        <taxon>Caerostris</taxon>
    </lineage>
</organism>
<accession>A0AAV4NG82</accession>
<evidence type="ECO:0000313" key="3">
    <source>
        <dbReference type="Proteomes" id="UP001054945"/>
    </source>
</evidence>
<reference evidence="2 3" key="1">
    <citation type="submission" date="2021-06" db="EMBL/GenBank/DDBJ databases">
        <title>Caerostris extrusa draft genome.</title>
        <authorList>
            <person name="Kono N."/>
            <person name="Arakawa K."/>
        </authorList>
    </citation>
    <scope>NUCLEOTIDE SEQUENCE [LARGE SCALE GENOMIC DNA]</scope>
</reference>
<feature type="compositionally biased region" description="Basic and acidic residues" evidence="1">
    <location>
        <begin position="73"/>
        <end position="91"/>
    </location>
</feature>
<feature type="compositionally biased region" description="Polar residues" evidence="1">
    <location>
        <begin position="128"/>
        <end position="143"/>
    </location>
</feature>
<keyword evidence="3" id="KW-1185">Reference proteome</keyword>
<dbReference type="EMBL" id="BPLR01020815">
    <property type="protein sequence ID" value="GIX82790.1"/>
    <property type="molecule type" value="Genomic_DNA"/>
</dbReference>
<proteinExistence type="predicted"/>
<name>A0AAV4NG82_CAEEX</name>
<dbReference type="AlphaFoldDB" id="A0AAV4NG82"/>
<protein>
    <submittedName>
        <fullName evidence="2">Uncharacterized protein</fullName>
    </submittedName>
</protein>